<gene>
    <name evidence="2" type="ORF">QJS10_CPA07g00479</name>
</gene>
<sequence length="217" mass="23632">MDSSTATRSRIEFAHICVEISAHSPFSESISLGEDGVFKDIQVEYEWKPSPCRTCNTFGHSDSQCPTSSGNPPPNPTKSSAVVSSSMITYGKRREEWIPVKKKGQDPNPPHTNTMAVLQENSFSPLLEEGAALPADPGTEKVLEQPTNANISESDTSKRNAVILEKVPSDLTSQKATEQSVKKEILKQDTQADNPKHNAKQTQVSPSTKPTAKVLTK</sequence>
<reference evidence="2" key="1">
    <citation type="journal article" date="2023" name="Nat. Commun.">
        <title>Diploid and tetraploid genomes of Acorus and the evolution of monocots.</title>
        <authorList>
            <person name="Ma L."/>
            <person name="Liu K.W."/>
            <person name="Li Z."/>
            <person name="Hsiao Y.Y."/>
            <person name="Qi Y."/>
            <person name="Fu T."/>
            <person name="Tang G.D."/>
            <person name="Zhang D."/>
            <person name="Sun W.H."/>
            <person name="Liu D.K."/>
            <person name="Li Y."/>
            <person name="Chen G.Z."/>
            <person name="Liu X.D."/>
            <person name="Liao X.Y."/>
            <person name="Jiang Y.T."/>
            <person name="Yu X."/>
            <person name="Hao Y."/>
            <person name="Huang J."/>
            <person name="Zhao X.W."/>
            <person name="Ke S."/>
            <person name="Chen Y.Y."/>
            <person name="Wu W.L."/>
            <person name="Hsu J.L."/>
            <person name="Lin Y.F."/>
            <person name="Huang M.D."/>
            <person name="Li C.Y."/>
            <person name="Huang L."/>
            <person name="Wang Z.W."/>
            <person name="Zhao X."/>
            <person name="Zhong W.Y."/>
            <person name="Peng D.H."/>
            <person name="Ahmad S."/>
            <person name="Lan S."/>
            <person name="Zhang J.S."/>
            <person name="Tsai W.C."/>
            <person name="Van de Peer Y."/>
            <person name="Liu Z.J."/>
        </authorList>
    </citation>
    <scope>NUCLEOTIDE SEQUENCE</scope>
    <source>
        <strain evidence="2">CP</strain>
    </source>
</reference>
<comment type="caution">
    <text evidence="2">The sequence shown here is derived from an EMBL/GenBank/DDBJ whole genome shotgun (WGS) entry which is preliminary data.</text>
</comment>
<dbReference type="EMBL" id="JAUJYO010000007">
    <property type="protein sequence ID" value="KAK1312261.1"/>
    <property type="molecule type" value="Genomic_DNA"/>
</dbReference>
<dbReference type="AlphaFoldDB" id="A0AAV9EF48"/>
<dbReference type="PANTHER" id="PTHR31286:SF180">
    <property type="entry name" value="OS10G0362600 PROTEIN"/>
    <property type="match status" value="1"/>
</dbReference>
<feature type="compositionally biased region" description="Polar residues" evidence="1">
    <location>
        <begin position="145"/>
        <end position="154"/>
    </location>
</feature>
<feature type="compositionally biased region" description="Polar residues" evidence="1">
    <location>
        <begin position="200"/>
        <end position="210"/>
    </location>
</feature>
<evidence type="ECO:0000313" key="3">
    <source>
        <dbReference type="Proteomes" id="UP001180020"/>
    </source>
</evidence>
<evidence type="ECO:0000256" key="1">
    <source>
        <dbReference type="SAM" id="MobiDB-lite"/>
    </source>
</evidence>
<organism evidence="2 3">
    <name type="scientific">Acorus calamus</name>
    <name type="common">Sweet flag</name>
    <dbReference type="NCBI Taxonomy" id="4465"/>
    <lineage>
        <taxon>Eukaryota</taxon>
        <taxon>Viridiplantae</taxon>
        <taxon>Streptophyta</taxon>
        <taxon>Embryophyta</taxon>
        <taxon>Tracheophyta</taxon>
        <taxon>Spermatophyta</taxon>
        <taxon>Magnoliopsida</taxon>
        <taxon>Liliopsida</taxon>
        <taxon>Acoraceae</taxon>
        <taxon>Acorus</taxon>
    </lineage>
</organism>
<dbReference type="Proteomes" id="UP001180020">
    <property type="component" value="Unassembled WGS sequence"/>
</dbReference>
<feature type="region of interest" description="Disordered" evidence="1">
    <location>
        <begin position="60"/>
        <end position="84"/>
    </location>
</feature>
<reference evidence="2" key="2">
    <citation type="submission" date="2023-06" db="EMBL/GenBank/DDBJ databases">
        <authorList>
            <person name="Ma L."/>
            <person name="Liu K.-W."/>
            <person name="Li Z."/>
            <person name="Hsiao Y.-Y."/>
            <person name="Qi Y."/>
            <person name="Fu T."/>
            <person name="Tang G."/>
            <person name="Zhang D."/>
            <person name="Sun W.-H."/>
            <person name="Liu D.-K."/>
            <person name="Li Y."/>
            <person name="Chen G.-Z."/>
            <person name="Liu X.-D."/>
            <person name="Liao X.-Y."/>
            <person name="Jiang Y.-T."/>
            <person name="Yu X."/>
            <person name="Hao Y."/>
            <person name="Huang J."/>
            <person name="Zhao X.-W."/>
            <person name="Ke S."/>
            <person name="Chen Y.-Y."/>
            <person name="Wu W.-L."/>
            <person name="Hsu J.-L."/>
            <person name="Lin Y.-F."/>
            <person name="Huang M.-D."/>
            <person name="Li C.-Y."/>
            <person name="Huang L."/>
            <person name="Wang Z.-W."/>
            <person name="Zhao X."/>
            <person name="Zhong W.-Y."/>
            <person name="Peng D.-H."/>
            <person name="Ahmad S."/>
            <person name="Lan S."/>
            <person name="Zhang J.-S."/>
            <person name="Tsai W.-C."/>
            <person name="Van De Peer Y."/>
            <person name="Liu Z.-J."/>
        </authorList>
    </citation>
    <scope>NUCLEOTIDE SEQUENCE</scope>
    <source>
        <strain evidence="2">CP</strain>
        <tissue evidence="2">Leaves</tissue>
    </source>
</reference>
<dbReference type="InterPro" id="IPR040256">
    <property type="entry name" value="At4g02000-like"/>
</dbReference>
<evidence type="ECO:0008006" key="4">
    <source>
        <dbReference type="Google" id="ProtNLM"/>
    </source>
</evidence>
<proteinExistence type="predicted"/>
<accession>A0AAV9EF48</accession>
<feature type="region of interest" description="Disordered" evidence="1">
    <location>
        <begin position="130"/>
        <end position="217"/>
    </location>
</feature>
<dbReference type="PANTHER" id="PTHR31286">
    <property type="entry name" value="GLYCINE-RICH CELL WALL STRUCTURAL PROTEIN 1.8-LIKE"/>
    <property type="match status" value="1"/>
</dbReference>
<feature type="compositionally biased region" description="Polar residues" evidence="1">
    <location>
        <begin position="170"/>
        <end position="179"/>
    </location>
</feature>
<evidence type="ECO:0000313" key="2">
    <source>
        <dbReference type="EMBL" id="KAK1312261.1"/>
    </source>
</evidence>
<protein>
    <recommendedName>
        <fullName evidence="4">Zinc knuckle CX2CX4HX4C domain-containing protein</fullName>
    </recommendedName>
</protein>
<keyword evidence="3" id="KW-1185">Reference proteome</keyword>
<name>A0AAV9EF48_ACOCL</name>